<protein>
    <submittedName>
        <fullName evidence="9">MraY family glycosyltransferase</fullName>
    </submittedName>
</protein>
<comment type="caution">
    <text evidence="9">The sequence shown here is derived from an EMBL/GenBank/DDBJ whole genome shotgun (WGS) entry which is preliminary data.</text>
</comment>
<organism evidence="9 10">
    <name type="scientific">Zhihengliuella alba</name>
    <dbReference type="NCBI Taxonomy" id="547018"/>
    <lineage>
        <taxon>Bacteria</taxon>
        <taxon>Bacillati</taxon>
        <taxon>Actinomycetota</taxon>
        <taxon>Actinomycetes</taxon>
        <taxon>Micrococcales</taxon>
        <taxon>Micrococcaceae</taxon>
        <taxon>Zhihengliuella</taxon>
    </lineage>
</organism>
<keyword evidence="3" id="KW-0808">Transferase</keyword>
<dbReference type="EMBL" id="BAABCJ010000001">
    <property type="protein sequence ID" value="GAA3692534.1"/>
    <property type="molecule type" value="Genomic_DNA"/>
</dbReference>
<feature type="region of interest" description="Disordered" evidence="7">
    <location>
        <begin position="371"/>
        <end position="391"/>
    </location>
</feature>
<evidence type="ECO:0000256" key="2">
    <source>
        <dbReference type="ARBA" id="ARBA00022475"/>
    </source>
</evidence>
<evidence type="ECO:0000256" key="5">
    <source>
        <dbReference type="ARBA" id="ARBA00022989"/>
    </source>
</evidence>
<dbReference type="PANTHER" id="PTHR22926:SF3">
    <property type="entry name" value="UNDECAPRENYL-PHOSPHATE ALPHA-N-ACETYLGLUCOSAMINYL 1-PHOSPHATE TRANSFERASE"/>
    <property type="match status" value="1"/>
</dbReference>
<feature type="compositionally biased region" description="Basic and acidic residues" evidence="7">
    <location>
        <begin position="372"/>
        <end position="385"/>
    </location>
</feature>
<dbReference type="Pfam" id="PF00953">
    <property type="entry name" value="Glycos_transf_4"/>
    <property type="match status" value="1"/>
</dbReference>
<keyword evidence="10" id="KW-1185">Reference proteome</keyword>
<feature type="transmembrane region" description="Helical" evidence="8">
    <location>
        <begin position="228"/>
        <end position="248"/>
    </location>
</feature>
<evidence type="ECO:0000256" key="1">
    <source>
        <dbReference type="ARBA" id="ARBA00004651"/>
    </source>
</evidence>
<evidence type="ECO:0000256" key="7">
    <source>
        <dbReference type="SAM" id="MobiDB-lite"/>
    </source>
</evidence>
<dbReference type="CDD" id="cd06853">
    <property type="entry name" value="GT_WecA_like"/>
    <property type="match status" value="1"/>
</dbReference>
<comment type="subcellular location">
    <subcellularLocation>
        <location evidence="1">Cell membrane</location>
        <topology evidence="1">Multi-pass membrane protein</topology>
    </subcellularLocation>
</comment>
<feature type="transmembrane region" description="Helical" evidence="8">
    <location>
        <begin position="48"/>
        <end position="67"/>
    </location>
</feature>
<dbReference type="RefSeq" id="WP_344878468.1">
    <property type="nucleotide sequence ID" value="NZ_BAABCJ010000001.1"/>
</dbReference>
<feature type="transmembrane region" description="Helical" evidence="8">
    <location>
        <begin position="313"/>
        <end position="333"/>
    </location>
</feature>
<evidence type="ECO:0000313" key="10">
    <source>
        <dbReference type="Proteomes" id="UP001501536"/>
    </source>
</evidence>
<dbReference type="Proteomes" id="UP001501536">
    <property type="component" value="Unassembled WGS sequence"/>
</dbReference>
<name>A0ABP7CPZ5_9MICC</name>
<feature type="transmembrane region" description="Helical" evidence="8">
    <location>
        <begin position="102"/>
        <end position="120"/>
    </location>
</feature>
<feature type="transmembrane region" description="Helical" evidence="8">
    <location>
        <begin position="260"/>
        <end position="282"/>
    </location>
</feature>
<keyword evidence="4 8" id="KW-0812">Transmembrane</keyword>
<reference evidence="10" key="1">
    <citation type="journal article" date="2019" name="Int. J. Syst. Evol. Microbiol.">
        <title>The Global Catalogue of Microorganisms (GCM) 10K type strain sequencing project: providing services to taxonomists for standard genome sequencing and annotation.</title>
        <authorList>
            <consortium name="The Broad Institute Genomics Platform"/>
            <consortium name="The Broad Institute Genome Sequencing Center for Infectious Disease"/>
            <person name="Wu L."/>
            <person name="Ma J."/>
        </authorList>
    </citation>
    <scope>NUCLEOTIDE SEQUENCE [LARGE SCALE GENOMIC DNA]</scope>
    <source>
        <strain evidence="10">JCM 16961</strain>
    </source>
</reference>
<evidence type="ECO:0000256" key="3">
    <source>
        <dbReference type="ARBA" id="ARBA00022679"/>
    </source>
</evidence>
<keyword evidence="6 8" id="KW-0472">Membrane</keyword>
<accession>A0ABP7CPZ5</accession>
<keyword evidence="5 8" id="KW-1133">Transmembrane helix</keyword>
<feature type="transmembrane region" description="Helical" evidence="8">
    <location>
        <begin position="340"/>
        <end position="357"/>
    </location>
</feature>
<dbReference type="InterPro" id="IPR000715">
    <property type="entry name" value="Glycosyl_transferase_4"/>
</dbReference>
<sequence length="391" mass="42061">MSSYLVLIALSFVTAFALTPLVRRIGLRIGAASSIRDRDVHSVPIPKLGGVAMIIAILVGLGVASRMDFLQGSFADPRPAVGVLVGALLALVLGIVDDLLDLRWYVQLIGQVSIGTVVAFSGIRLEAMPVGWIGVQSGPLQFALTVFLIVLTMNAINFVDGLDGLAAGVAVIGATAFFIYCYTLARTINQYDHSNFAAMLMALLLGACLGFLPHNFNPAKIFMGESGALIIGLMMSVAAIMVTADVGAQEGYRFRNVPAYMPIILPVAVILLPLLDFALAVIRRTAHGRSPFSADRGHLHHKLVDGGYTQRQAVLVLYLWSAIVAFGSVAFIFRMFDWQTIVAVDLLLAVGAAYLTMRPWLRRGVAQRRHAAGLDRPQHPTRPETPDDADG</sequence>
<gene>
    <name evidence="9" type="ORF">GCM10022377_01190</name>
</gene>
<evidence type="ECO:0000256" key="8">
    <source>
        <dbReference type="SAM" id="Phobius"/>
    </source>
</evidence>
<evidence type="ECO:0000256" key="6">
    <source>
        <dbReference type="ARBA" id="ARBA00023136"/>
    </source>
</evidence>
<evidence type="ECO:0000313" key="9">
    <source>
        <dbReference type="EMBL" id="GAA3692534.1"/>
    </source>
</evidence>
<feature type="transmembrane region" description="Helical" evidence="8">
    <location>
        <begin position="79"/>
        <end position="96"/>
    </location>
</feature>
<evidence type="ECO:0000256" key="4">
    <source>
        <dbReference type="ARBA" id="ARBA00022692"/>
    </source>
</evidence>
<feature type="transmembrane region" description="Helical" evidence="8">
    <location>
        <begin position="140"/>
        <end position="159"/>
    </location>
</feature>
<feature type="transmembrane region" description="Helical" evidence="8">
    <location>
        <begin position="165"/>
        <end position="184"/>
    </location>
</feature>
<dbReference type="PANTHER" id="PTHR22926">
    <property type="entry name" value="PHOSPHO-N-ACETYLMURAMOYL-PENTAPEPTIDE-TRANSFERASE"/>
    <property type="match status" value="1"/>
</dbReference>
<feature type="transmembrane region" description="Helical" evidence="8">
    <location>
        <begin position="196"/>
        <end position="216"/>
    </location>
</feature>
<proteinExistence type="predicted"/>
<keyword evidence="2" id="KW-1003">Cell membrane</keyword>